<evidence type="ECO:0000259" key="3">
    <source>
        <dbReference type="Pfam" id="PF08241"/>
    </source>
</evidence>
<dbReference type="Gene3D" id="3.40.50.150">
    <property type="entry name" value="Vaccinia Virus protein VP39"/>
    <property type="match status" value="1"/>
</dbReference>
<dbReference type="Pfam" id="PF08241">
    <property type="entry name" value="Methyltransf_11"/>
    <property type="match status" value="1"/>
</dbReference>
<dbReference type="Gene3D" id="3.40.50.2000">
    <property type="entry name" value="Glycogen Phosphorylase B"/>
    <property type="match status" value="3"/>
</dbReference>
<dbReference type="InterPro" id="IPR013216">
    <property type="entry name" value="Methyltransf_11"/>
</dbReference>
<dbReference type="Pfam" id="PF13692">
    <property type="entry name" value="Glyco_trans_1_4"/>
    <property type="match status" value="1"/>
</dbReference>
<accession>A0A0A6PCS8</accession>
<feature type="domain" description="Glycosyltransferase subfamily 4-like N-terminal" evidence="4">
    <location>
        <begin position="904"/>
        <end position="1016"/>
    </location>
</feature>
<evidence type="ECO:0000259" key="4">
    <source>
        <dbReference type="Pfam" id="PF13439"/>
    </source>
</evidence>
<dbReference type="Pfam" id="PF00534">
    <property type="entry name" value="Glycos_transf_1"/>
    <property type="match status" value="1"/>
</dbReference>
<dbReference type="SUPFAM" id="SSF53335">
    <property type="entry name" value="S-adenosyl-L-methionine-dependent methyltransferases"/>
    <property type="match status" value="1"/>
</dbReference>
<dbReference type="Pfam" id="PF13439">
    <property type="entry name" value="Glyco_transf_4"/>
    <property type="match status" value="1"/>
</dbReference>
<dbReference type="AlphaFoldDB" id="A0A0A6PCS8"/>
<proteinExistence type="predicted"/>
<dbReference type="CDD" id="cd03801">
    <property type="entry name" value="GT4_PimA-like"/>
    <property type="match status" value="1"/>
</dbReference>
<dbReference type="PANTHER" id="PTHR46401">
    <property type="entry name" value="GLYCOSYLTRANSFERASE WBBK-RELATED"/>
    <property type="match status" value="1"/>
</dbReference>
<dbReference type="CDD" id="cd02440">
    <property type="entry name" value="AdoMet_MTases"/>
    <property type="match status" value="1"/>
</dbReference>
<dbReference type="GO" id="GO:0008757">
    <property type="term" value="F:S-adenosylmethionine-dependent methyltransferase activity"/>
    <property type="evidence" value="ECO:0007669"/>
    <property type="project" value="InterPro"/>
</dbReference>
<evidence type="ECO:0008006" key="7">
    <source>
        <dbReference type="Google" id="ProtNLM"/>
    </source>
</evidence>
<dbReference type="EMBL" id="JSZA02000070">
    <property type="protein sequence ID" value="KHD08152.1"/>
    <property type="molecule type" value="Genomic_DNA"/>
</dbReference>
<reference evidence="5 6" key="1">
    <citation type="journal article" date="2016" name="Front. Microbiol.">
        <title>Single-Cell (Meta-)Genomics of a Dimorphic Candidatus Thiomargarita nelsonii Reveals Genomic Plasticity.</title>
        <authorList>
            <person name="Flood B.E."/>
            <person name="Fliss P."/>
            <person name="Jones D.S."/>
            <person name="Dick G.J."/>
            <person name="Jain S."/>
            <person name="Kaster A.K."/>
            <person name="Winkel M."/>
            <person name="Mussmann M."/>
            <person name="Bailey J."/>
        </authorList>
    </citation>
    <scope>NUCLEOTIDE SEQUENCE [LARGE SCALE GENOMIC DNA]</scope>
    <source>
        <strain evidence="5">Hydrate Ridge</strain>
    </source>
</reference>
<dbReference type="InterPro" id="IPR001296">
    <property type="entry name" value="Glyco_trans_1"/>
</dbReference>
<dbReference type="Proteomes" id="UP000030428">
    <property type="component" value="Unassembled WGS sequence"/>
</dbReference>
<evidence type="ECO:0000259" key="2">
    <source>
        <dbReference type="Pfam" id="PF00534"/>
    </source>
</evidence>
<sequence>MSKIMILTHGLYPIPGHTVSGNGIRAWGLAMGLVHHGFEVVYSTRADTIHPHTPPPEVTLAPYSDKAALHRLIAEHKPAVLIVGYWTYMHLLPPDMDIPVVMDLLAPWLLEADFQESYDMEVNAIDYIKCLTQADYFLCCTQRQKAFHTAWLFMSGLGCKDNPIDVIPISADPDLPVKPASPPEKEPVFLYGGVLWPWRNPDTWLSQLLDILVAENRGRLHLITGKYPLYEDSSSGTLQLPQGPQYQRILKQSDLLPYDEMEQYYLQADVGIELSAKNCEREFSFSFRIIEYLRCGLPVICNDFLEVAELIKSYDAGWVLDSDDALATVVKRILTGQEDLSQKRANAQRLLKERFNRYQTIEPLAEFCHHPRKRPKNKHFLLSLVQHDQNVHDLQYNVTALQAQLGNKDELLAEKEARIGQFKAERERLVETQTVLYQHYEQAREQLALWQRIAEDRRLSTRLKRLSPFHRVQPAITSQQESCLFKAAETHQKLNLPRLFEQLPLTPVPELLKSEEEPFDYQQIPLERLFLYTDVSDKTVLEIGADDAVLLSRLAQKGMRSGLGINNWYWNDKDVKTVKVTDNIIISDGDIRALPLEDATFDVIFTVAAFEHIHDLEVALAEMYRLLKPGGLVYSYYGPLWSSGIGHHLWFERDGKCYRFTDEASTAPLLKNYEHLLLDREEMAEKLSADWEQEAVNDFLYQIYDTPHINRYTYADYIHMFNASDFELVHLENFGKMAIEPDVHEQLRAKFGEETDFSCATLEVVLKKPVHAPTRLQKAFNRISQGASLGYRAVAQRLLMPLWQRWGKENLAIVTRDDVFPVDHGAAAKIFHTARVLSYDYDEVYLITSGREKFYIFRQGEMQEELYPRLLRQLWSSTEYFLRDKLMAAGLPHNESFLYFPKLDKNFKLRVLYVALQKRINVYQAEFPAFLDACRWAYRVFGGKRSIVEHNVEFQRISDTYQLPDTAKTFLKDYEVKLCNLADYVITVSHNDTKGLIEAGVAKKKITMIPHGVDLENFDAEDSAEIRNRYGLREDEIVLMFHGIYSYAPNGQAAELIGNTVLPKLNAKGYYPKCLAVGKYPPANSNHPDLIYTDVVKHVAPYTKTADIAIVPLQDGGGTRMKILEYFAAGVPVVATQKGAEGIEVVQGQDIFIEEDMDKFVNQIIQLIENPELRQQIGQAGRHFVEQLDWRKIGERYVKLYRQ</sequence>
<dbReference type="PANTHER" id="PTHR46401:SF2">
    <property type="entry name" value="GLYCOSYLTRANSFERASE WBBK-RELATED"/>
    <property type="match status" value="1"/>
</dbReference>
<dbReference type="InterPro" id="IPR029063">
    <property type="entry name" value="SAM-dependent_MTases_sf"/>
</dbReference>
<keyword evidence="1" id="KW-0808">Transferase</keyword>
<comment type="caution">
    <text evidence="5">The sequence shown here is derived from an EMBL/GenBank/DDBJ whole genome shotgun (WGS) entry which is preliminary data.</text>
</comment>
<dbReference type="GO" id="GO:0016757">
    <property type="term" value="F:glycosyltransferase activity"/>
    <property type="evidence" value="ECO:0007669"/>
    <property type="project" value="InterPro"/>
</dbReference>
<feature type="domain" description="Glycosyl transferase family 1" evidence="2">
    <location>
        <begin position="182"/>
        <end position="348"/>
    </location>
</feature>
<evidence type="ECO:0000313" key="5">
    <source>
        <dbReference type="EMBL" id="KHD08152.1"/>
    </source>
</evidence>
<keyword evidence="6" id="KW-1185">Reference proteome</keyword>
<name>A0A0A6PCS8_9GAMM</name>
<feature type="domain" description="Methyltransferase type 11" evidence="3">
    <location>
        <begin position="542"/>
        <end position="634"/>
    </location>
</feature>
<evidence type="ECO:0000313" key="6">
    <source>
        <dbReference type="Proteomes" id="UP000030428"/>
    </source>
</evidence>
<protein>
    <recommendedName>
        <fullName evidence="7">Glycosyltransferase</fullName>
    </recommendedName>
</protein>
<evidence type="ECO:0000256" key="1">
    <source>
        <dbReference type="ARBA" id="ARBA00022679"/>
    </source>
</evidence>
<dbReference type="SUPFAM" id="SSF53756">
    <property type="entry name" value="UDP-Glycosyltransferase/glycogen phosphorylase"/>
    <property type="match status" value="2"/>
</dbReference>
<gene>
    <name evidence="5" type="ORF">PN36_18035</name>
</gene>
<dbReference type="GO" id="GO:0009103">
    <property type="term" value="P:lipopolysaccharide biosynthetic process"/>
    <property type="evidence" value="ECO:0007669"/>
    <property type="project" value="TreeGrafter"/>
</dbReference>
<dbReference type="InterPro" id="IPR028098">
    <property type="entry name" value="Glyco_trans_4-like_N"/>
</dbReference>
<organism evidence="5 6">
    <name type="scientific">Candidatus Thiomargarita nelsonii</name>
    <dbReference type="NCBI Taxonomy" id="1003181"/>
    <lineage>
        <taxon>Bacteria</taxon>
        <taxon>Pseudomonadati</taxon>
        <taxon>Pseudomonadota</taxon>
        <taxon>Gammaproteobacteria</taxon>
        <taxon>Thiotrichales</taxon>
        <taxon>Thiotrichaceae</taxon>
        <taxon>Thiomargarita</taxon>
    </lineage>
</organism>